<dbReference type="AlphaFoldDB" id="A0A914LPI7"/>
<organism evidence="1 2">
    <name type="scientific">Meloidogyne incognita</name>
    <name type="common">Southern root-knot nematode worm</name>
    <name type="synonym">Oxyuris incognita</name>
    <dbReference type="NCBI Taxonomy" id="6306"/>
    <lineage>
        <taxon>Eukaryota</taxon>
        <taxon>Metazoa</taxon>
        <taxon>Ecdysozoa</taxon>
        <taxon>Nematoda</taxon>
        <taxon>Chromadorea</taxon>
        <taxon>Rhabditida</taxon>
        <taxon>Tylenchina</taxon>
        <taxon>Tylenchomorpha</taxon>
        <taxon>Tylenchoidea</taxon>
        <taxon>Meloidogynidae</taxon>
        <taxon>Meloidogyninae</taxon>
        <taxon>Meloidogyne</taxon>
        <taxon>Meloidogyne incognita group</taxon>
    </lineage>
</organism>
<accession>A0A914LPI7</accession>
<dbReference type="WBParaSite" id="Minc3s00725g16564">
    <property type="protein sequence ID" value="Minc3s00725g16564"/>
    <property type="gene ID" value="Minc3s00725g16564"/>
</dbReference>
<protein>
    <submittedName>
        <fullName evidence="2">Uncharacterized protein</fullName>
    </submittedName>
</protein>
<keyword evidence="1" id="KW-1185">Reference proteome</keyword>
<evidence type="ECO:0000313" key="2">
    <source>
        <dbReference type="WBParaSite" id="Minc3s00725g16564"/>
    </source>
</evidence>
<evidence type="ECO:0000313" key="1">
    <source>
        <dbReference type="Proteomes" id="UP000887563"/>
    </source>
</evidence>
<proteinExistence type="predicted"/>
<name>A0A914LPI7_MELIC</name>
<sequence>MSDYNLNRSRSAAILDSKSLFAYPISKTYSVPNISDYSINYTLYHGLKTYDIVRPTAYTTYRSYFPYKNYEPNYLLLRAGGLFLAIHLFKILGDLNYGEGGILRDTLYLKSPHNKRSLWNPLRSPWEPSLAKPAMRNNLYWNDKPTYYSNSYNRVLQPRHYTDHIKSPYFLNHSCTYYPFKYNYNDFWYGYKTPSYYRNYYYVSPYYDYYSNNTYNYRYNYR</sequence>
<dbReference type="Proteomes" id="UP000887563">
    <property type="component" value="Unplaced"/>
</dbReference>
<reference evidence="2" key="1">
    <citation type="submission" date="2022-11" db="UniProtKB">
        <authorList>
            <consortium name="WormBaseParasite"/>
        </authorList>
    </citation>
    <scope>IDENTIFICATION</scope>
</reference>